<dbReference type="InterPro" id="IPR007325">
    <property type="entry name" value="KFase/CYL"/>
</dbReference>
<dbReference type="GO" id="GO:0019441">
    <property type="term" value="P:L-tryptophan catabolic process to kynurenine"/>
    <property type="evidence" value="ECO:0007669"/>
    <property type="project" value="InterPro"/>
</dbReference>
<dbReference type="Gene3D" id="3.50.30.50">
    <property type="entry name" value="Putative cyclase"/>
    <property type="match status" value="1"/>
</dbReference>
<reference evidence="1 2" key="1">
    <citation type="submission" date="2017-11" db="EMBL/GenBank/DDBJ databases">
        <title>Genomic Encyclopedia of Archaeal and Bacterial Type Strains, Phase II (KMG-II): From Individual Species to Whole Genera.</title>
        <authorList>
            <person name="Goeker M."/>
        </authorList>
    </citation>
    <scope>NUCLEOTIDE SEQUENCE [LARGE SCALE GENOMIC DNA]</scope>
    <source>
        <strain evidence="1 2">DSM 25625</strain>
    </source>
</reference>
<organism evidence="1 2">
    <name type="scientific">Compostimonas suwonensis</name>
    <dbReference type="NCBI Taxonomy" id="1048394"/>
    <lineage>
        <taxon>Bacteria</taxon>
        <taxon>Bacillati</taxon>
        <taxon>Actinomycetota</taxon>
        <taxon>Actinomycetes</taxon>
        <taxon>Micrococcales</taxon>
        <taxon>Microbacteriaceae</taxon>
        <taxon>Compostimonas</taxon>
    </lineage>
</organism>
<proteinExistence type="predicted"/>
<keyword evidence="2" id="KW-1185">Reference proteome</keyword>
<gene>
    <name evidence="1" type="ORF">CLV54_2449</name>
</gene>
<dbReference type="PANTHER" id="PTHR34861:SF10">
    <property type="entry name" value="CYCLASE"/>
    <property type="match status" value="1"/>
</dbReference>
<dbReference type="Pfam" id="PF04199">
    <property type="entry name" value="Cyclase"/>
    <property type="match status" value="1"/>
</dbReference>
<dbReference type="Proteomes" id="UP000230161">
    <property type="component" value="Unassembled WGS sequence"/>
</dbReference>
<dbReference type="GO" id="GO:0004061">
    <property type="term" value="F:arylformamidase activity"/>
    <property type="evidence" value="ECO:0007669"/>
    <property type="project" value="InterPro"/>
</dbReference>
<protein>
    <submittedName>
        <fullName evidence="1">Kynurenine formamidase</fullName>
    </submittedName>
</protein>
<evidence type="ECO:0000313" key="1">
    <source>
        <dbReference type="EMBL" id="PJJ61504.1"/>
    </source>
</evidence>
<dbReference type="PANTHER" id="PTHR34861">
    <property type="match status" value="1"/>
</dbReference>
<comment type="caution">
    <text evidence="1">The sequence shown here is derived from an EMBL/GenBank/DDBJ whole genome shotgun (WGS) entry which is preliminary data.</text>
</comment>
<name>A0A2M9BU80_9MICO</name>
<sequence>MSGNWGRWGSSDEIGALNLVGPDEVRRAASLVREGTVVALAQPSGAEGAVPPHRGRGMRFMDRDAGDYALGARVVGGFKFAEDTVMLSTHSGTHVDALSHVWSGDELFNGHPASTLRSTTGAARLGAETLRSIMTRGVLIDLVAARGEPLPASTRIGAEELARGYASAGLVPEAGDALVVRTGWWESHRESHADYFDNEPGLDESAAEWIAAADIAIVGVDNYAIEVQPSSEGTRFPVHLALIHEHGVPFIENLELDGLVGRGVAEFCFVVAPVGFAGSTAGQVTPLAIL</sequence>
<dbReference type="RefSeq" id="WP_100345235.1">
    <property type="nucleotide sequence ID" value="NZ_PGFB01000004.1"/>
</dbReference>
<dbReference type="AlphaFoldDB" id="A0A2M9BU80"/>
<dbReference type="SUPFAM" id="SSF102198">
    <property type="entry name" value="Putative cyclase"/>
    <property type="match status" value="1"/>
</dbReference>
<accession>A0A2M9BU80</accession>
<dbReference type="InterPro" id="IPR037175">
    <property type="entry name" value="KFase_sf"/>
</dbReference>
<evidence type="ECO:0000313" key="2">
    <source>
        <dbReference type="Proteomes" id="UP000230161"/>
    </source>
</evidence>
<dbReference type="EMBL" id="PGFB01000004">
    <property type="protein sequence ID" value="PJJ61504.1"/>
    <property type="molecule type" value="Genomic_DNA"/>
</dbReference>
<dbReference type="OrthoDB" id="7067800at2"/>